<sequence>MMKKILIALIFIPITFGQDGFTISGKIIDKVSGQALSGANVFEKTTEEGTSSNAEGEYLLLLPEGNYNFKVSYIGYNSIEREVYLKTNITIDFQLEPDPIAMRSIDVSGIAPDHNIKSTEISVERLSIRQVEQIPVVMGETDIMKTIQLLPGITSIAEGRSGYIVRGSGIDQNLILMDGMPIYYSSHMQGLYSVFNSDAVKGLTVYKGGVPARFGGRGASVL</sequence>
<proteinExistence type="predicted"/>
<dbReference type="Pfam" id="PF07715">
    <property type="entry name" value="Plug"/>
    <property type="match status" value="1"/>
</dbReference>
<reference evidence="2" key="1">
    <citation type="submission" date="2018-05" db="EMBL/GenBank/DDBJ databases">
        <authorList>
            <person name="Lanie J.A."/>
            <person name="Ng W.-L."/>
            <person name="Kazmierczak K.M."/>
            <person name="Andrzejewski T.M."/>
            <person name="Davidsen T.M."/>
            <person name="Wayne K.J."/>
            <person name="Tettelin H."/>
            <person name="Glass J.I."/>
            <person name="Rusch D."/>
            <person name="Podicherti R."/>
            <person name="Tsui H.-C.T."/>
            <person name="Winkler M.E."/>
        </authorList>
    </citation>
    <scope>NUCLEOTIDE SEQUENCE</scope>
</reference>
<dbReference type="EMBL" id="UINC01041308">
    <property type="protein sequence ID" value="SVB42406.1"/>
    <property type="molecule type" value="Genomic_DNA"/>
</dbReference>
<dbReference type="PROSITE" id="PS52016">
    <property type="entry name" value="TONB_DEPENDENT_REC_3"/>
    <property type="match status" value="1"/>
</dbReference>
<dbReference type="SUPFAM" id="SSF56935">
    <property type="entry name" value="Porins"/>
    <property type="match status" value="1"/>
</dbReference>
<organism evidence="2">
    <name type="scientific">marine metagenome</name>
    <dbReference type="NCBI Taxonomy" id="408172"/>
    <lineage>
        <taxon>unclassified sequences</taxon>
        <taxon>metagenomes</taxon>
        <taxon>ecological metagenomes</taxon>
    </lineage>
</organism>
<dbReference type="Gene3D" id="2.170.130.10">
    <property type="entry name" value="TonB-dependent receptor, plug domain"/>
    <property type="match status" value="1"/>
</dbReference>
<evidence type="ECO:0000313" key="2">
    <source>
        <dbReference type="EMBL" id="SVB42406.1"/>
    </source>
</evidence>
<dbReference type="Pfam" id="PF13715">
    <property type="entry name" value="CarbopepD_reg_2"/>
    <property type="match status" value="1"/>
</dbReference>
<feature type="domain" description="TonB-dependent receptor plug" evidence="1">
    <location>
        <begin position="137"/>
        <end position="219"/>
    </location>
</feature>
<accession>A0A382DV68</accession>
<dbReference type="InterPro" id="IPR008969">
    <property type="entry name" value="CarboxyPept-like_regulatory"/>
</dbReference>
<name>A0A382DV68_9ZZZZ</name>
<gene>
    <name evidence="2" type="ORF">METZ01_LOCUS195260</name>
</gene>
<feature type="non-terminal residue" evidence="2">
    <location>
        <position position="222"/>
    </location>
</feature>
<evidence type="ECO:0000259" key="1">
    <source>
        <dbReference type="Pfam" id="PF07715"/>
    </source>
</evidence>
<dbReference type="Gene3D" id="2.60.40.1120">
    <property type="entry name" value="Carboxypeptidase-like, regulatory domain"/>
    <property type="match status" value="1"/>
</dbReference>
<protein>
    <recommendedName>
        <fullName evidence="1">TonB-dependent receptor plug domain-containing protein</fullName>
    </recommendedName>
</protein>
<dbReference type="AlphaFoldDB" id="A0A382DV68"/>
<dbReference type="InterPro" id="IPR037066">
    <property type="entry name" value="Plug_dom_sf"/>
</dbReference>
<dbReference type="InterPro" id="IPR039426">
    <property type="entry name" value="TonB-dep_rcpt-like"/>
</dbReference>
<dbReference type="SUPFAM" id="SSF49464">
    <property type="entry name" value="Carboxypeptidase regulatory domain-like"/>
    <property type="match status" value="1"/>
</dbReference>
<dbReference type="InterPro" id="IPR012910">
    <property type="entry name" value="Plug_dom"/>
</dbReference>